<keyword evidence="2" id="KW-1185">Reference proteome</keyword>
<proteinExistence type="predicted"/>
<evidence type="ECO:0000313" key="2">
    <source>
        <dbReference type="Proteomes" id="UP001596989"/>
    </source>
</evidence>
<evidence type="ECO:0008006" key="3">
    <source>
        <dbReference type="Google" id="ProtNLM"/>
    </source>
</evidence>
<name>A0ABW3HQJ1_9BACL</name>
<organism evidence="1 2">
    <name type="scientific">Paenibacillus chungangensis</name>
    <dbReference type="NCBI Taxonomy" id="696535"/>
    <lineage>
        <taxon>Bacteria</taxon>
        <taxon>Bacillati</taxon>
        <taxon>Bacillota</taxon>
        <taxon>Bacilli</taxon>
        <taxon>Bacillales</taxon>
        <taxon>Paenibacillaceae</taxon>
        <taxon>Paenibacillus</taxon>
    </lineage>
</organism>
<accession>A0ABW3HQJ1</accession>
<protein>
    <recommendedName>
        <fullName evidence="3">Tail fiber protein</fullName>
    </recommendedName>
</protein>
<dbReference type="Proteomes" id="UP001596989">
    <property type="component" value="Unassembled WGS sequence"/>
</dbReference>
<reference evidence="2" key="1">
    <citation type="journal article" date="2019" name="Int. J. Syst. Evol. Microbiol.">
        <title>The Global Catalogue of Microorganisms (GCM) 10K type strain sequencing project: providing services to taxonomists for standard genome sequencing and annotation.</title>
        <authorList>
            <consortium name="The Broad Institute Genomics Platform"/>
            <consortium name="The Broad Institute Genome Sequencing Center for Infectious Disease"/>
            <person name="Wu L."/>
            <person name="Ma J."/>
        </authorList>
    </citation>
    <scope>NUCLEOTIDE SEQUENCE [LARGE SCALE GENOMIC DNA]</scope>
    <source>
        <strain evidence="2">CCUG 59129</strain>
    </source>
</reference>
<comment type="caution">
    <text evidence="1">The sequence shown here is derived from an EMBL/GenBank/DDBJ whole genome shotgun (WGS) entry which is preliminary data.</text>
</comment>
<sequence length="298" mass="30466">MAEKNIQVKYKNGAAWDDLFPKTKAELVDGLPELLGTKVDKLTGKGLSTNDYTTAEKNKLAGIADNANNYVHPTTAGNKHIPAGGAAGDLLKYSAAGTAAWGQLSASDIPALSLSKISDAGTAAGRNVGTASGNVPVLDGAGKLDAGVVPKIAITDTFLVSNQTEMLALTCEVGDVAVRTDLSKSFILKTTPASVLANWQELLTPTSPVQSVAGKTGAVTLTKSDVGLSNVANESKATMFASAALTGTPTAPTAAVATNNTQIATTAFVKNVVSDAQGAKIVVSSSEPANADFWYQEI</sequence>
<dbReference type="RefSeq" id="WP_377564052.1">
    <property type="nucleotide sequence ID" value="NZ_JBHTJZ010000011.1"/>
</dbReference>
<dbReference type="EMBL" id="JBHTJZ010000011">
    <property type="protein sequence ID" value="MFD0959792.1"/>
    <property type="molecule type" value="Genomic_DNA"/>
</dbReference>
<gene>
    <name evidence="1" type="ORF">ACFQ2I_10360</name>
</gene>
<evidence type="ECO:0000313" key="1">
    <source>
        <dbReference type="EMBL" id="MFD0959792.1"/>
    </source>
</evidence>